<evidence type="ECO:0000256" key="2">
    <source>
        <dbReference type="ARBA" id="ARBA00022525"/>
    </source>
</evidence>
<dbReference type="AlphaFoldDB" id="A0A1B6E3N3"/>
<keyword evidence="3" id="KW-0732">Signal</keyword>
<evidence type="ECO:0000256" key="1">
    <source>
        <dbReference type="ARBA" id="ARBA00004613"/>
    </source>
</evidence>
<dbReference type="EMBL" id="GEDC01004774">
    <property type="protein sequence ID" value="JAS32524.1"/>
    <property type="molecule type" value="Transcribed_RNA"/>
</dbReference>
<feature type="signal peptide" evidence="3">
    <location>
        <begin position="1"/>
        <end position="22"/>
    </location>
</feature>
<evidence type="ECO:0000259" key="4">
    <source>
        <dbReference type="SMART" id="SM01318"/>
    </source>
</evidence>
<sequence>MVMEFKMILVFIGCLCILQVMAEEEFSGCVHNGVVYSVGESFTPAGTCTLYTCVETNSIYGKACPLFQAPGCEIIGEDLTKSYPECCPKPKCPKKFSQYKN</sequence>
<organism evidence="5">
    <name type="scientific">Clastoptera arizonana</name>
    <name type="common">Arizona spittle bug</name>
    <dbReference type="NCBI Taxonomy" id="38151"/>
    <lineage>
        <taxon>Eukaryota</taxon>
        <taxon>Metazoa</taxon>
        <taxon>Ecdysozoa</taxon>
        <taxon>Arthropoda</taxon>
        <taxon>Hexapoda</taxon>
        <taxon>Insecta</taxon>
        <taxon>Pterygota</taxon>
        <taxon>Neoptera</taxon>
        <taxon>Paraneoptera</taxon>
        <taxon>Hemiptera</taxon>
        <taxon>Auchenorrhyncha</taxon>
        <taxon>Cercopoidea</taxon>
        <taxon>Clastopteridae</taxon>
        <taxon>Clastoptera</taxon>
    </lineage>
</organism>
<dbReference type="GO" id="GO:0005576">
    <property type="term" value="C:extracellular region"/>
    <property type="evidence" value="ECO:0007669"/>
    <property type="project" value="UniProtKB-SubCell"/>
</dbReference>
<comment type="subcellular location">
    <subcellularLocation>
        <location evidence="1">Secreted</location>
    </subcellularLocation>
</comment>
<dbReference type="InterPro" id="IPR029277">
    <property type="entry name" value="SVWC_dom"/>
</dbReference>
<evidence type="ECO:0000256" key="3">
    <source>
        <dbReference type="SAM" id="SignalP"/>
    </source>
</evidence>
<feature type="chain" id="PRO_5008581765" description="Single domain-containing protein" evidence="3">
    <location>
        <begin position="23"/>
        <end position="101"/>
    </location>
</feature>
<protein>
    <recommendedName>
        <fullName evidence="4">Single domain-containing protein</fullName>
    </recommendedName>
</protein>
<dbReference type="SUPFAM" id="SSF57603">
    <property type="entry name" value="FnI-like domain"/>
    <property type="match status" value="1"/>
</dbReference>
<accession>A0A1B6E3N3</accession>
<keyword evidence="2" id="KW-0964">Secreted</keyword>
<dbReference type="SMART" id="SM01318">
    <property type="entry name" value="SVWC"/>
    <property type="match status" value="1"/>
</dbReference>
<proteinExistence type="predicted"/>
<reference evidence="5" key="1">
    <citation type="submission" date="2015-12" db="EMBL/GenBank/DDBJ databases">
        <title>De novo transcriptome assembly of four potential Pierce s Disease insect vectors from Arizona vineyards.</title>
        <authorList>
            <person name="Tassone E.E."/>
        </authorList>
    </citation>
    <scope>NUCLEOTIDE SEQUENCE</scope>
</reference>
<evidence type="ECO:0000313" key="5">
    <source>
        <dbReference type="EMBL" id="JAS32524.1"/>
    </source>
</evidence>
<name>A0A1B6E3N3_9HEMI</name>
<feature type="domain" description="Single" evidence="4">
    <location>
        <begin position="29"/>
        <end position="92"/>
    </location>
</feature>
<dbReference type="Pfam" id="PF15430">
    <property type="entry name" value="SVWC"/>
    <property type="match status" value="1"/>
</dbReference>
<gene>
    <name evidence="5" type="ORF">g.34024</name>
</gene>